<name>A0A8C5C409_GADMO</name>
<accession>A0A8C5C409</accession>
<dbReference type="Pfam" id="PF05833">
    <property type="entry name" value="NFACT_N"/>
    <property type="match status" value="1"/>
</dbReference>
<evidence type="ECO:0000256" key="4">
    <source>
        <dbReference type="ARBA" id="ARBA00023054"/>
    </source>
</evidence>
<reference evidence="9" key="2">
    <citation type="submission" date="2025-09" db="UniProtKB">
        <authorList>
            <consortium name="Ensembl"/>
        </authorList>
    </citation>
    <scope>IDENTIFICATION</scope>
</reference>
<reference evidence="9" key="1">
    <citation type="submission" date="2025-08" db="UniProtKB">
        <authorList>
            <consortium name="Ensembl"/>
        </authorList>
    </citation>
    <scope>IDENTIFICATION</scope>
</reference>
<evidence type="ECO:0000256" key="2">
    <source>
        <dbReference type="ARBA" id="ARBA00008318"/>
    </source>
</evidence>
<organism evidence="9 10">
    <name type="scientific">Gadus morhua</name>
    <name type="common">Atlantic cod</name>
    <dbReference type="NCBI Taxonomy" id="8049"/>
    <lineage>
        <taxon>Eukaryota</taxon>
        <taxon>Metazoa</taxon>
        <taxon>Chordata</taxon>
        <taxon>Craniata</taxon>
        <taxon>Vertebrata</taxon>
        <taxon>Euteleostomi</taxon>
        <taxon>Actinopterygii</taxon>
        <taxon>Neopterygii</taxon>
        <taxon>Teleostei</taxon>
        <taxon>Neoteleostei</taxon>
        <taxon>Acanthomorphata</taxon>
        <taxon>Zeiogadaria</taxon>
        <taxon>Gadariae</taxon>
        <taxon>Gadiformes</taxon>
        <taxon>Gadoidei</taxon>
        <taxon>Gadidae</taxon>
        <taxon>Gadus</taxon>
    </lineage>
</organism>
<evidence type="ECO:0000259" key="8">
    <source>
        <dbReference type="Pfam" id="PF11923"/>
    </source>
</evidence>
<dbReference type="GO" id="GO:0140708">
    <property type="term" value="P:CAT tailing"/>
    <property type="evidence" value="ECO:0007669"/>
    <property type="project" value="UniProtKB-ARBA"/>
</dbReference>
<keyword evidence="10" id="KW-1185">Reference proteome</keyword>
<sequence>MKTRFNTVDIRAVIAEINANYLGMRVNNVYDIDTKTYLIRLQKPDTKAILLVESGVRIHSTDFEWPKNNMPSGFAMKCRKHLKSRRLTQVKQLGIDRIVDIQFGSDEAAYHLIVELYDRGNIILADHEYTILNLLRFRTAEVEDVKIAVRERYPVENARPPEPLISLERLSEVLSKATHGDQVKRVLNPHLPYGATLIEHCLIEVGLSGAVKVDSQAHAAQGMSCLLFDLKLKGYIIQKSEKKPSLAADKPCEELLTYEEFHPFLFAQNAKGPHLEFDTFDKAVDEFYSKMEGQRIDMKALHQEKQAMKKLDNVKKDHEHRLVALHQAQEVDRVKGELVEMNLAVVERALQVVRSALANQVDWAEIGLIVKEAQEAGDPVACAIKELKLQTNHITMLLKNPYVVEDDQEADEEEEEVAEKKVQKGKKNKRDKGPATKLQKDKPMLVDVDLSLSAYANAKKYYDHKRTAAKKEQKTVEAAEKAFKSAEKKTKKTLKEVQTVTTIQKARKVYWFEKFLWFISSENYLVIAGRDQQQNEMIVKRYLRAGDIYVHADLHGATSCVIKNPSGIPIPPRSLTEAGTMAVCYSAAWDAKVITSAWWVHHHQVSKTAPTGEYLTTGSFMIRGKKNYMPPSYLMMGFSFVFKVDEQSVFRHRGERKVKTVEEDMEAETSSAAELLEDGEELIGKGHNQGQRRGPQSSLVPSIEKEGVKEEEEGEEEEEEEEEGEGVVEVEENEDDICFPDTTISLSHLQPGRCASLNKLKKIKDKYRDQDEEDKELMMKLLGEEKEKGKKGKKGKEEPVKRGPQKPRVAAPPVRIEVCAEGEDPGEPEAENLLTSLTGQPHAEDVLLFAVPVCAPYTALSNYKHKVKLTPGAQKKGKGRDQFFVDTDLSRNMPGKVKVSAPNLLAAKRK</sequence>
<feature type="coiled-coil region" evidence="5">
    <location>
        <begin position="469"/>
        <end position="496"/>
    </location>
</feature>
<dbReference type="GO" id="GO:0005737">
    <property type="term" value="C:cytoplasm"/>
    <property type="evidence" value="ECO:0007669"/>
    <property type="project" value="UniProtKB-SubCell"/>
</dbReference>
<dbReference type="Pfam" id="PF05670">
    <property type="entry name" value="NFACT-R_1"/>
    <property type="match status" value="1"/>
</dbReference>
<feature type="domain" description="NFACT RNA-binding" evidence="7">
    <location>
        <begin position="514"/>
        <end position="624"/>
    </location>
</feature>
<evidence type="ECO:0000256" key="6">
    <source>
        <dbReference type="SAM" id="MobiDB-lite"/>
    </source>
</evidence>
<dbReference type="Pfam" id="PF11923">
    <property type="entry name" value="NFACT-C"/>
    <property type="match status" value="1"/>
</dbReference>
<proteinExistence type="inferred from homology"/>
<dbReference type="GO" id="GO:1990112">
    <property type="term" value="C:RQC complex"/>
    <property type="evidence" value="ECO:0007669"/>
    <property type="project" value="TreeGrafter"/>
</dbReference>
<dbReference type="Gene3D" id="2.30.310.10">
    <property type="entry name" value="ibrinogen binding protein from staphylococcus aureus domain"/>
    <property type="match status" value="1"/>
</dbReference>
<feature type="region of interest" description="Disordered" evidence="6">
    <location>
        <begin position="409"/>
        <end position="438"/>
    </location>
</feature>
<dbReference type="Proteomes" id="UP000694546">
    <property type="component" value="Chromosome 5"/>
</dbReference>
<dbReference type="GO" id="GO:0000049">
    <property type="term" value="F:tRNA binding"/>
    <property type="evidence" value="ECO:0007669"/>
    <property type="project" value="TreeGrafter"/>
</dbReference>
<evidence type="ECO:0000313" key="10">
    <source>
        <dbReference type="Proteomes" id="UP000694546"/>
    </source>
</evidence>
<comment type="similarity">
    <text evidence="2">Belongs to the NEMF family.</text>
</comment>
<evidence type="ECO:0000256" key="1">
    <source>
        <dbReference type="ARBA" id="ARBA00004496"/>
    </source>
</evidence>
<evidence type="ECO:0008006" key="11">
    <source>
        <dbReference type="Google" id="ProtNLM"/>
    </source>
</evidence>
<dbReference type="PANTHER" id="PTHR15239">
    <property type="entry name" value="NUCLEAR EXPORT MEDIATOR FACTOR NEMF"/>
    <property type="match status" value="1"/>
</dbReference>
<dbReference type="AlphaFoldDB" id="A0A8C5C409"/>
<evidence type="ECO:0000256" key="5">
    <source>
        <dbReference type="SAM" id="Coils"/>
    </source>
</evidence>
<dbReference type="GO" id="GO:0005634">
    <property type="term" value="C:nucleus"/>
    <property type="evidence" value="ECO:0007669"/>
    <property type="project" value="UniProtKB-SubCell"/>
</dbReference>
<gene>
    <name evidence="9" type="primary">nemf</name>
</gene>
<dbReference type="InterPro" id="IPR051608">
    <property type="entry name" value="RQC_Subunit_NEMF"/>
</dbReference>
<dbReference type="Ensembl" id="ENSGMOT00000030947.1">
    <property type="protein sequence ID" value="ENSGMOP00000055450.1"/>
    <property type="gene ID" value="ENSGMOG00000009303.2"/>
</dbReference>
<feature type="region of interest" description="Disordered" evidence="6">
    <location>
        <begin position="780"/>
        <end position="812"/>
    </location>
</feature>
<dbReference type="PANTHER" id="PTHR15239:SF6">
    <property type="entry name" value="RIBOSOME QUALITY CONTROL COMPLEX SUBUNIT NEMF"/>
    <property type="match status" value="1"/>
</dbReference>
<dbReference type="GeneTree" id="ENSGT00390000018516"/>
<evidence type="ECO:0000256" key="3">
    <source>
        <dbReference type="ARBA" id="ARBA00022490"/>
    </source>
</evidence>
<keyword evidence="4 5" id="KW-0175">Coiled coil</keyword>
<protein>
    <recommendedName>
        <fullName evidence="11">Nuclear export mediator factor</fullName>
    </recommendedName>
</protein>
<keyword evidence="3" id="KW-0963">Cytoplasm</keyword>
<comment type="subcellular location">
    <subcellularLocation>
        <location evidence="1">Cytoplasm</location>
    </subcellularLocation>
</comment>
<dbReference type="InterPro" id="IPR008532">
    <property type="entry name" value="NFACT_RNA-bd"/>
</dbReference>
<feature type="region of interest" description="Disordered" evidence="6">
    <location>
        <begin position="684"/>
        <end position="731"/>
    </location>
</feature>
<evidence type="ECO:0000259" key="7">
    <source>
        <dbReference type="Pfam" id="PF05670"/>
    </source>
</evidence>
<dbReference type="InterPro" id="IPR021846">
    <property type="entry name" value="NFACT-C"/>
</dbReference>
<feature type="compositionally biased region" description="Acidic residues" evidence="6">
    <location>
        <begin position="709"/>
        <end position="731"/>
    </location>
</feature>
<dbReference type="GO" id="GO:0043023">
    <property type="term" value="F:ribosomal large subunit binding"/>
    <property type="evidence" value="ECO:0007669"/>
    <property type="project" value="TreeGrafter"/>
</dbReference>
<evidence type="ECO:0000313" key="9">
    <source>
        <dbReference type="Ensembl" id="ENSGMOP00000055450.1"/>
    </source>
</evidence>
<feature type="domain" description="NFACT protein C-terminal" evidence="8">
    <location>
        <begin position="830"/>
        <end position="880"/>
    </location>
</feature>
<feature type="compositionally biased region" description="Polar residues" evidence="6">
    <location>
        <begin position="688"/>
        <end position="700"/>
    </location>
</feature>